<name>A0A3N0AG39_9ACTN</name>
<dbReference type="InterPro" id="IPR003395">
    <property type="entry name" value="RecF/RecN/SMC_N"/>
</dbReference>
<dbReference type="GO" id="GO:0006281">
    <property type="term" value="P:DNA repair"/>
    <property type="evidence" value="ECO:0007669"/>
    <property type="project" value="UniProtKB-KW"/>
</dbReference>
<keyword evidence="10" id="KW-0175">Coiled coil</keyword>
<proteinExistence type="inferred from homology"/>
<dbReference type="GO" id="GO:0005524">
    <property type="term" value="F:ATP binding"/>
    <property type="evidence" value="ECO:0007669"/>
    <property type="project" value="UniProtKB-KW"/>
</dbReference>
<keyword evidence="5 9" id="KW-0227">DNA damage</keyword>
<evidence type="ECO:0000256" key="7">
    <source>
        <dbReference type="ARBA" id="ARBA00023204"/>
    </source>
</evidence>
<sequence>MLDELHVRNVALIREASFCPAAGLTAVTGESGSGKTALLSAVKLLVGERADAATVREGAPSAVVEGRVFLNDDASDGHVAVRKVGADGRSRATIDGSMATVKQLAALVGGSVDLCGQHEQQRLLKPANHMAMLDAWAGQDVSDARAAYEEAFVEAQQARAALEAVQEACRADSAQLEEARFTLQRIDEVNPTSEEYEEIIAELPRVENAESLAQAGDAAYYGLAGERGVIASLNEALMQLESMRAMDSSLDALCASLTDASYVIEDAARDVRAYRDSIDRDPGALERLQERMGAMQGLMRAYGPRMQDVLERRAQAVELVSSVDDADRKIEQATRALDQAEQRLAGAADALDAARRAAAPRFTERVNAYMARLEMGSAELLCEFTPLDREKWTRAGSCKMEFCYRAAAGMTPRPLARIASGGEVSRVMLAIKASLGAADAAQTLVFDEVDAGVGGTAALALADVLADLAATHQVIVVTHLAQIAVRAQTHYMVKKVVPNEELPQTELFALQGEERVCEVARMLSGDASEASLAHARDLMAKAAKDR</sequence>
<comment type="similarity">
    <text evidence="2 9">Belongs to the RecN family.</text>
</comment>
<reference evidence="13" key="1">
    <citation type="submission" date="2018-05" db="EMBL/GenBank/DDBJ databases">
        <title>Genome Sequencing of selected type strains of the family Eggerthellaceae.</title>
        <authorList>
            <person name="Danylec N."/>
            <person name="Stoll D.A."/>
            <person name="Doetsch A."/>
            <person name="Huch M."/>
        </authorList>
    </citation>
    <scope>NUCLEOTIDE SEQUENCE [LARGE SCALE GENOMIC DNA]</scope>
    <source>
        <strain evidence="13">DSM 17537</strain>
    </source>
</reference>
<gene>
    <name evidence="12" type="primary">recN</name>
    <name evidence="12" type="ORF">DMP07_03365</name>
</gene>
<evidence type="ECO:0000256" key="2">
    <source>
        <dbReference type="ARBA" id="ARBA00009441"/>
    </source>
</evidence>
<protein>
    <recommendedName>
        <fullName evidence="3 9">DNA repair protein RecN</fullName>
    </recommendedName>
    <alternativeName>
        <fullName evidence="8 9">Recombination protein N</fullName>
    </alternativeName>
</protein>
<dbReference type="RefSeq" id="WP_123197736.1">
    <property type="nucleotide sequence ID" value="NZ_QICB01000002.1"/>
</dbReference>
<comment type="function">
    <text evidence="1 9">May be involved in recombinational repair of damaged DNA.</text>
</comment>
<dbReference type="AlphaFoldDB" id="A0A3N0AG39"/>
<dbReference type="PANTHER" id="PTHR11059">
    <property type="entry name" value="DNA REPAIR PROTEIN RECN"/>
    <property type="match status" value="1"/>
</dbReference>
<dbReference type="InterPro" id="IPR004604">
    <property type="entry name" value="DNA_recomb/repair_RecN"/>
</dbReference>
<dbReference type="OrthoDB" id="9806954at2"/>
<evidence type="ECO:0000256" key="4">
    <source>
        <dbReference type="ARBA" id="ARBA00022741"/>
    </source>
</evidence>
<accession>A0A3N0AG39</accession>
<dbReference type="EMBL" id="QICB01000002">
    <property type="protein sequence ID" value="RNL20635.1"/>
    <property type="molecule type" value="Genomic_DNA"/>
</dbReference>
<evidence type="ECO:0000313" key="13">
    <source>
        <dbReference type="Proteomes" id="UP000267368"/>
    </source>
</evidence>
<evidence type="ECO:0000256" key="9">
    <source>
        <dbReference type="PIRNR" id="PIRNR003128"/>
    </source>
</evidence>
<dbReference type="PANTHER" id="PTHR11059:SF0">
    <property type="entry name" value="DNA REPAIR PROTEIN RECN"/>
    <property type="match status" value="1"/>
</dbReference>
<dbReference type="GO" id="GO:0006310">
    <property type="term" value="P:DNA recombination"/>
    <property type="evidence" value="ECO:0007669"/>
    <property type="project" value="InterPro"/>
</dbReference>
<evidence type="ECO:0000256" key="1">
    <source>
        <dbReference type="ARBA" id="ARBA00003618"/>
    </source>
</evidence>
<evidence type="ECO:0000259" key="11">
    <source>
        <dbReference type="Pfam" id="PF02463"/>
    </source>
</evidence>
<dbReference type="Gene3D" id="3.40.50.300">
    <property type="entry name" value="P-loop containing nucleotide triphosphate hydrolases"/>
    <property type="match status" value="2"/>
</dbReference>
<dbReference type="NCBIfam" id="TIGR00634">
    <property type="entry name" value="recN"/>
    <property type="match status" value="1"/>
</dbReference>
<evidence type="ECO:0000256" key="5">
    <source>
        <dbReference type="ARBA" id="ARBA00022763"/>
    </source>
</evidence>
<dbReference type="PIRSF" id="PIRSF003128">
    <property type="entry name" value="RecN"/>
    <property type="match status" value="1"/>
</dbReference>
<evidence type="ECO:0000256" key="6">
    <source>
        <dbReference type="ARBA" id="ARBA00022840"/>
    </source>
</evidence>
<evidence type="ECO:0000313" key="12">
    <source>
        <dbReference type="EMBL" id="RNL20635.1"/>
    </source>
</evidence>
<evidence type="ECO:0000256" key="3">
    <source>
        <dbReference type="ARBA" id="ARBA00021315"/>
    </source>
</evidence>
<evidence type="ECO:0000256" key="10">
    <source>
        <dbReference type="SAM" id="Coils"/>
    </source>
</evidence>
<comment type="caution">
    <text evidence="12">The sequence shown here is derived from an EMBL/GenBank/DDBJ whole genome shotgun (WGS) entry which is preliminary data.</text>
</comment>
<feature type="coiled-coil region" evidence="10">
    <location>
        <begin position="323"/>
        <end position="357"/>
    </location>
</feature>
<dbReference type="Proteomes" id="UP000267368">
    <property type="component" value="Unassembled WGS sequence"/>
</dbReference>
<keyword evidence="7 9" id="KW-0234">DNA repair</keyword>
<organism evidence="12 13">
    <name type="scientific">Slackia faecicanis</name>
    <dbReference type="NCBI Taxonomy" id="255723"/>
    <lineage>
        <taxon>Bacteria</taxon>
        <taxon>Bacillati</taxon>
        <taxon>Actinomycetota</taxon>
        <taxon>Coriobacteriia</taxon>
        <taxon>Eggerthellales</taxon>
        <taxon>Eggerthellaceae</taxon>
        <taxon>Slackia</taxon>
    </lineage>
</organism>
<keyword evidence="4" id="KW-0547">Nucleotide-binding</keyword>
<dbReference type="InterPro" id="IPR027417">
    <property type="entry name" value="P-loop_NTPase"/>
</dbReference>
<dbReference type="Pfam" id="PF02463">
    <property type="entry name" value="SMC_N"/>
    <property type="match status" value="1"/>
</dbReference>
<feature type="domain" description="RecF/RecN/SMC N-terminal" evidence="11">
    <location>
        <begin position="6"/>
        <end position="496"/>
    </location>
</feature>
<dbReference type="SUPFAM" id="SSF52540">
    <property type="entry name" value="P-loop containing nucleoside triphosphate hydrolases"/>
    <property type="match status" value="1"/>
</dbReference>
<keyword evidence="13" id="KW-1185">Reference proteome</keyword>
<keyword evidence="6" id="KW-0067">ATP-binding</keyword>
<dbReference type="GO" id="GO:0043590">
    <property type="term" value="C:bacterial nucleoid"/>
    <property type="evidence" value="ECO:0007669"/>
    <property type="project" value="TreeGrafter"/>
</dbReference>
<dbReference type="GO" id="GO:0009432">
    <property type="term" value="P:SOS response"/>
    <property type="evidence" value="ECO:0007669"/>
    <property type="project" value="TreeGrafter"/>
</dbReference>
<evidence type="ECO:0000256" key="8">
    <source>
        <dbReference type="ARBA" id="ARBA00033408"/>
    </source>
</evidence>